<sequence length="614" mass="64573">MNTKRAIAAVSWFWGALLFAVLLVISSTALAQTVEPAASDQSKIAPALADALRTSPGDISFLVILSEQMNPQQVVAAAGAEDIVAKRAALYAALTEHARRTQAPLRAWLDAQGVSYTAHYLVNMLEVRGDLALARRLVQRPEVGRLVHNPLVRGFEVFDASRPSWLKQEALSASPASATSATLPWGLIDANADDVWALGFRGQGIVVAGQDTGVAWDHPALQRTYRGWNPTTMTVTHAYNWFDAWGRDPDLDGSCPADPQIPCDDDLHSSHGTHTLGTIVGDATGMGDTVIGMAPDAVWIACRNMRNGFGTPASYTACFEFFLAPFPQGGDPMTDGRPELAPHIINNSWGCPPQEGCDADSLRQVVETMRAAGIFVVASAGNEGPDCSTVKNPIGLHDAVTSVGAHASNGAIAWFSSRGPVTVDGSGRLKPDLTAPGVGVRSAGRLSNGQPTVNLTLSGTSMAAPHVAGAVALLWSLEPGLIGKVEETEQILLDSTVAVPSADCLSGTPQSPNPVYGYGRLDVLKAAQRVLGDRVAIAVEAFPPEGGVLTGGGVVAPGSPVTVTATAAPGYTFVNWTEGGAEVSTEPLYAFTAQENRRLTANFRPPLWLPVISR</sequence>
<evidence type="ECO:0000259" key="7">
    <source>
        <dbReference type="Pfam" id="PF00082"/>
    </source>
</evidence>
<keyword evidence="4 5" id="KW-0720">Serine protease</keyword>
<dbReference type="InterPro" id="IPR000209">
    <property type="entry name" value="Peptidase_S8/S53_dom"/>
</dbReference>
<evidence type="ECO:0000256" key="1">
    <source>
        <dbReference type="ARBA" id="ARBA00011073"/>
    </source>
</evidence>
<dbReference type="GO" id="GO:0006508">
    <property type="term" value="P:proteolysis"/>
    <property type="evidence" value="ECO:0007669"/>
    <property type="project" value="UniProtKB-KW"/>
</dbReference>
<gene>
    <name evidence="9" type="ordered locus">CLDAP_05290</name>
</gene>
<accession>I0HZY1</accession>
<dbReference type="InterPro" id="IPR051048">
    <property type="entry name" value="Peptidase_S8/S53_subtilisin"/>
</dbReference>
<evidence type="ECO:0000256" key="5">
    <source>
        <dbReference type="PROSITE-ProRule" id="PRU01240"/>
    </source>
</evidence>
<dbReference type="PRINTS" id="PR00723">
    <property type="entry name" value="SUBTILISIN"/>
</dbReference>
<dbReference type="AlphaFoldDB" id="I0HZY1"/>
<feature type="chain" id="PRO_5003628684" evidence="6">
    <location>
        <begin position="32"/>
        <end position="614"/>
    </location>
</feature>
<evidence type="ECO:0000256" key="2">
    <source>
        <dbReference type="ARBA" id="ARBA00022670"/>
    </source>
</evidence>
<proteinExistence type="inferred from homology"/>
<evidence type="ECO:0000256" key="3">
    <source>
        <dbReference type="ARBA" id="ARBA00022801"/>
    </source>
</evidence>
<dbReference type="STRING" id="926550.CLDAP_05290"/>
<organism evidence="9 10">
    <name type="scientific">Caldilinea aerophila (strain DSM 14535 / JCM 11387 / NBRC 104270 / STL-6-O1)</name>
    <dbReference type="NCBI Taxonomy" id="926550"/>
    <lineage>
        <taxon>Bacteria</taxon>
        <taxon>Bacillati</taxon>
        <taxon>Chloroflexota</taxon>
        <taxon>Caldilineae</taxon>
        <taxon>Caldilineales</taxon>
        <taxon>Caldilineaceae</taxon>
        <taxon>Caldilinea</taxon>
    </lineage>
</organism>
<dbReference type="InterPro" id="IPR023828">
    <property type="entry name" value="Peptidase_S8_Ser-AS"/>
</dbReference>
<dbReference type="EMBL" id="AP012337">
    <property type="protein sequence ID" value="BAL98568.1"/>
    <property type="molecule type" value="Genomic_DNA"/>
</dbReference>
<dbReference type="GO" id="GO:0004252">
    <property type="term" value="F:serine-type endopeptidase activity"/>
    <property type="evidence" value="ECO:0007669"/>
    <property type="project" value="UniProtKB-UniRule"/>
</dbReference>
<dbReference type="RefSeq" id="WP_014431809.1">
    <property type="nucleotide sequence ID" value="NC_017079.1"/>
</dbReference>
<dbReference type="InterPro" id="IPR015500">
    <property type="entry name" value="Peptidase_S8_subtilisin-rel"/>
</dbReference>
<keyword evidence="3 5" id="KW-0378">Hydrolase</keyword>
<evidence type="ECO:0000256" key="4">
    <source>
        <dbReference type="ARBA" id="ARBA00022825"/>
    </source>
</evidence>
<keyword evidence="10" id="KW-1185">Reference proteome</keyword>
<feature type="active site" description="Charge relay system" evidence="5">
    <location>
        <position position="461"/>
    </location>
</feature>
<reference evidence="9 10" key="1">
    <citation type="submission" date="2012-02" db="EMBL/GenBank/DDBJ databases">
        <title>Complete genome sequence of Caldilinea aerophila DSM 14535 (= NBRC 102666).</title>
        <authorList>
            <person name="Oguchi A."/>
            <person name="Hosoyama A."/>
            <person name="Sekine M."/>
            <person name="Fukai R."/>
            <person name="Kato Y."/>
            <person name="Nakamura S."/>
            <person name="Hanada S."/>
            <person name="Yamazaki S."/>
            <person name="Fujita N."/>
        </authorList>
    </citation>
    <scope>NUCLEOTIDE SEQUENCE [LARGE SCALE GENOMIC DNA]</scope>
    <source>
        <strain evidence="10">DSM 14535 / JCM 11387 / NBRC 104270 / STL-6-O1</strain>
    </source>
</reference>
<dbReference type="KEGG" id="cap:CLDAP_05290"/>
<feature type="domain" description="Bacterial repeat" evidence="8">
    <location>
        <begin position="539"/>
        <end position="604"/>
    </location>
</feature>
<dbReference type="InterPro" id="IPR044060">
    <property type="entry name" value="Bacterial_rp_domain"/>
</dbReference>
<feature type="active site" description="Charge relay system" evidence="5">
    <location>
        <position position="211"/>
    </location>
</feature>
<dbReference type="PROSITE" id="PS00138">
    <property type="entry name" value="SUBTILASE_SER"/>
    <property type="match status" value="1"/>
</dbReference>
<name>I0HZY1_CALAS</name>
<dbReference type="eggNOG" id="COG1404">
    <property type="taxonomic scope" value="Bacteria"/>
</dbReference>
<keyword evidence="6" id="KW-0732">Signal</keyword>
<dbReference type="Pfam" id="PF00082">
    <property type="entry name" value="Peptidase_S8"/>
    <property type="match status" value="1"/>
</dbReference>
<keyword evidence="2 5" id="KW-0645">Protease</keyword>
<dbReference type="HOGENOM" id="CLU_011263_7_3_0"/>
<dbReference type="PROSITE" id="PS51892">
    <property type="entry name" value="SUBTILASE"/>
    <property type="match status" value="1"/>
</dbReference>
<dbReference type="Pfam" id="PF18998">
    <property type="entry name" value="Flg_new_2"/>
    <property type="match status" value="1"/>
</dbReference>
<dbReference type="PANTHER" id="PTHR43399:SF4">
    <property type="entry name" value="CELL WALL-ASSOCIATED PROTEASE"/>
    <property type="match status" value="1"/>
</dbReference>
<feature type="domain" description="Peptidase S8/S53" evidence="7">
    <location>
        <begin position="202"/>
        <end position="519"/>
    </location>
</feature>
<evidence type="ECO:0000259" key="8">
    <source>
        <dbReference type="Pfam" id="PF18998"/>
    </source>
</evidence>
<evidence type="ECO:0000313" key="10">
    <source>
        <dbReference type="Proteomes" id="UP000007880"/>
    </source>
</evidence>
<dbReference type="Proteomes" id="UP000007880">
    <property type="component" value="Chromosome"/>
</dbReference>
<evidence type="ECO:0000256" key="6">
    <source>
        <dbReference type="SAM" id="SignalP"/>
    </source>
</evidence>
<dbReference type="InterPro" id="IPR036852">
    <property type="entry name" value="Peptidase_S8/S53_dom_sf"/>
</dbReference>
<dbReference type="PANTHER" id="PTHR43399">
    <property type="entry name" value="SUBTILISIN-RELATED"/>
    <property type="match status" value="1"/>
</dbReference>
<feature type="signal peptide" evidence="6">
    <location>
        <begin position="1"/>
        <end position="31"/>
    </location>
</feature>
<evidence type="ECO:0000313" key="9">
    <source>
        <dbReference type="EMBL" id="BAL98568.1"/>
    </source>
</evidence>
<dbReference type="SUPFAM" id="SSF52743">
    <property type="entry name" value="Subtilisin-like"/>
    <property type="match status" value="1"/>
</dbReference>
<comment type="similarity">
    <text evidence="1 5">Belongs to the peptidase S8 family.</text>
</comment>
<dbReference type="Gene3D" id="3.40.50.200">
    <property type="entry name" value="Peptidase S8/S53 domain"/>
    <property type="match status" value="1"/>
</dbReference>
<feature type="active site" description="Charge relay system" evidence="5">
    <location>
        <position position="271"/>
    </location>
</feature>
<protein>
    <submittedName>
        <fullName evidence="9">Peptidase S8 family protein</fullName>
    </submittedName>
</protein>